<dbReference type="InterPro" id="IPR045031">
    <property type="entry name" value="DHP_synth-like"/>
</dbReference>
<dbReference type="GO" id="GO:0004156">
    <property type="term" value="F:dihydropteroate synthase activity"/>
    <property type="evidence" value="ECO:0007669"/>
    <property type="project" value="TreeGrafter"/>
</dbReference>
<sequence>MTKNRNTEYTINIGGRLLSLREPLVMGILNCTPDSFYQGSRKQSEMEIAERANQIIEEGGKIIDVGAFSTRPGATQVSEEEEMERMRHALTAIRGQQTGAIVSIDTFRHDVAKMAVEEFGVGIINDVSGGNPEGSFGSDKQAVNLEASDIDGDDIGSNDCAPVLDDEWRGGVPYILMSSCGPLEETMKFFAMRIRQLRARGQKDIILDPGFGFGKTMEQNFDTLRRMDLLGEFGLPVLAGLSRKTMIWRTLGITPDEALNGTTVLNTVALMKGAAILRVHDVKEAVEAVKLIDN</sequence>
<accession>A0A432LM35</accession>
<dbReference type="PANTHER" id="PTHR20941">
    <property type="entry name" value="FOLATE SYNTHESIS PROTEINS"/>
    <property type="match status" value="1"/>
</dbReference>
<dbReference type="AlphaFoldDB" id="A0A432LM35"/>
<dbReference type="SUPFAM" id="SSF51717">
    <property type="entry name" value="Dihydropteroate synthetase-like"/>
    <property type="match status" value="1"/>
</dbReference>
<keyword evidence="3" id="KW-1185">Reference proteome</keyword>
<dbReference type="PROSITE" id="PS50972">
    <property type="entry name" value="PTERIN_BINDING"/>
    <property type="match status" value="1"/>
</dbReference>
<reference evidence="2 3" key="1">
    <citation type="submission" date="2018-12" db="EMBL/GenBank/DDBJ databases">
        <title>Genome sequencing of Prevotella sp. KCOM 3155 (= JS262).</title>
        <authorList>
            <person name="Kook J.-K."/>
            <person name="Park S.-N."/>
            <person name="Lim Y.K."/>
        </authorList>
    </citation>
    <scope>NUCLEOTIDE SEQUENCE [LARGE SCALE GENOMIC DNA]</scope>
    <source>
        <strain evidence="2 3">KCOM 3155</strain>
    </source>
</reference>
<dbReference type="PANTHER" id="PTHR20941:SF1">
    <property type="entry name" value="FOLIC ACID SYNTHESIS PROTEIN FOL1"/>
    <property type="match status" value="1"/>
</dbReference>
<dbReference type="Pfam" id="PF00809">
    <property type="entry name" value="Pterin_bind"/>
    <property type="match status" value="2"/>
</dbReference>
<dbReference type="EMBL" id="RYYU01000001">
    <property type="protein sequence ID" value="RUL59814.1"/>
    <property type="molecule type" value="Genomic_DNA"/>
</dbReference>
<dbReference type="GO" id="GO:0046654">
    <property type="term" value="P:tetrahydrofolate biosynthetic process"/>
    <property type="evidence" value="ECO:0007669"/>
    <property type="project" value="TreeGrafter"/>
</dbReference>
<evidence type="ECO:0000259" key="1">
    <source>
        <dbReference type="PROSITE" id="PS50972"/>
    </source>
</evidence>
<evidence type="ECO:0000313" key="2">
    <source>
        <dbReference type="EMBL" id="RUL59814.1"/>
    </source>
</evidence>
<dbReference type="OrthoDB" id="9811744at2"/>
<gene>
    <name evidence="2" type="ORF">EHV08_08620</name>
</gene>
<organism evidence="2 3">
    <name type="scientific">Prevotella koreensis</name>
    <dbReference type="NCBI Taxonomy" id="2490854"/>
    <lineage>
        <taxon>Bacteria</taxon>
        <taxon>Pseudomonadati</taxon>
        <taxon>Bacteroidota</taxon>
        <taxon>Bacteroidia</taxon>
        <taxon>Bacteroidales</taxon>
        <taxon>Prevotellaceae</taxon>
        <taxon>Prevotella</taxon>
    </lineage>
</organism>
<dbReference type="GO" id="GO:0005829">
    <property type="term" value="C:cytosol"/>
    <property type="evidence" value="ECO:0007669"/>
    <property type="project" value="TreeGrafter"/>
</dbReference>
<comment type="caution">
    <text evidence="2">The sequence shown here is derived from an EMBL/GenBank/DDBJ whole genome shotgun (WGS) entry which is preliminary data.</text>
</comment>
<evidence type="ECO:0000313" key="3">
    <source>
        <dbReference type="Proteomes" id="UP000278983"/>
    </source>
</evidence>
<feature type="domain" description="Pterin-binding" evidence="1">
    <location>
        <begin position="23"/>
        <end position="290"/>
    </location>
</feature>
<name>A0A432LM35_9BACT</name>
<dbReference type="InterPro" id="IPR000489">
    <property type="entry name" value="Pterin-binding_dom"/>
</dbReference>
<dbReference type="Proteomes" id="UP000278983">
    <property type="component" value="Unassembled WGS sequence"/>
</dbReference>
<proteinExistence type="predicted"/>
<dbReference type="InterPro" id="IPR011005">
    <property type="entry name" value="Dihydropteroate_synth-like_sf"/>
</dbReference>
<dbReference type="Gene3D" id="3.20.20.20">
    <property type="entry name" value="Dihydropteroate synthase-like"/>
    <property type="match status" value="1"/>
</dbReference>
<dbReference type="RefSeq" id="WP_126678917.1">
    <property type="nucleotide sequence ID" value="NZ_RYYU01000001.1"/>
</dbReference>
<protein>
    <submittedName>
        <fullName evidence="2">Dihydropteroate synthase</fullName>
    </submittedName>
</protein>